<feature type="transmembrane region" description="Helical" evidence="1">
    <location>
        <begin position="40"/>
        <end position="59"/>
    </location>
</feature>
<feature type="transmembrane region" description="Helical" evidence="1">
    <location>
        <begin position="12"/>
        <end position="34"/>
    </location>
</feature>
<evidence type="ECO:0000313" key="3">
    <source>
        <dbReference type="Proteomes" id="UP001166402"/>
    </source>
</evidence>
<name>A0ABS4NCH2_9THEO</name>
<gene>
    <name evidence="2" type="ORF">J2Z80_000901</name>
</gene>
<keyword evidence="1" id="KW-0812">Transmembrane</keyword>
<keyword evidence="1" id="KW-1133">Transmembrane helix</keyword>
<proteinExistence type="predicted"/>
<organism evidence="2 3">
    <name type="scientific">Thermoanaerobacterium butyriciformans</name>
    <dbReference type="NCBI Taxonomy" id="1702242"/>
    <lineage>
        <taxon>Bacteria</taxon>
        <taxon>Bacillati</taxon>
        <taxon>Bacillota</taxon>
        <taxon>Clostridia</taxon>
        <taxon>Thermoanaerobacterales</taxon>
        <taxon>Thermoanaerobacteraceae</taxon>
        <taxon>Thermoanaerobacterium</taxon>
    </lineage>
</organism>
<dbReference type="RefSeq" id="WP_209453300.1">
    <property type="nucleotide sequence ID" value="NZ_JAGGLT010000007.1"/>
</dbReference>
<evidence type="ECO:0000256" key="1">
    <source>
        <dbReference type="SAM" id="Phobius"/>
    </source>
</evidence>
<keyword evidence="3" id="KW-1185">Reference proteome</keyword>
<sequence>MILRKRLKNSRVGYQLIFVGALLISFTEIIRRYIAVGDFVDGLCIGIGIGLEILGIIVLRKSNNHQRVS</sequence>
<reference evidence="2" key="1">
    <citation type="submission" date="2021-03" db="EMBL/GenBank/DDBJ databases">
        <title>Genomic Encyclopedia of Type Strains, Phase IV (KMG-IV): sequencing the most valuable type-strain genomes for metagenomic binning, comparative biology and taxonomic classification.</title>
        <authorList>
            <person name="Goeker M."/>
        </authorList>
    </citation>
    <scope>NUCLEOTIDE SEQUENCE</scope>
    <source>
        <strain evidence="2">DSM 101588</strain>
    </source>
</reference>
<accession>A0ABS4NCH2</accession>
<keyword evidence="1" id="KW-0472">Membrane</keyword>
<protein>
    <submittedName>
        <fullName evidence="2">Uncharacterized protein</fullName>
    </submittedName>
</protein>
<evidence type="ECO:0000313" key="2">
    <source>
        <dbReference type="EMBL" id="MBP2071387.1"/>
    </source>
</evidence>
<dbReference type="Proteomes" id="UP001166402">
    <property type="component" value="Unassembled WGS sequence"/>
</dbReference>
<dbReference type="EMBL" id="JAGGLT010000007">
    <property type="protein sequence ID" value="MBP2071387.1"/>
    <property type="molecule type" value="Genomic_DNA"/>
</dbReference>
<comment type="caution">
    <text evidence="2">The sequence shown here is derived from an EMBL/GenBank/DDBJ whole genome shotgun (WGS) entry which is preliminary data.</text>
</comment>